<evidence type="ECO:0000313" key="1">
    <source>
        <dbReference type="EMBL" id="KKM13625.1"/>
    </source>
</evidence>
<proteinExistence type="predicted"/>
<gene>
    <name evidence="1" type="ORF">LCGC14_1714330</name>
</gene>
<sequence length="119" mass="13685">MKTIIIINIHSFVDLITNSSTELFVLDADKSLEVVKDILQEAINLHNKAANTDYKFEDIFDESYIGSADRALEGWNSYYKSDKKEAIIIIGASDNSIPYWMWEFMEEAFGHSTERFHLG</sequence>
<protein>
    <submittedName>
        <fullName evidence="1">Uncharacterized protein</fullName>
    </submittedName>
</protein>
<name>A0A0F9KEB2_9ZZZZ</name>
<dbReference type="EMBL" id="LAZR01015338">
    <property type="protein sequence ID" value="KKM13625.1"/>
    <property type="molecule type" value="Genomic_DNA"/>
</dbReference>
<accession>A0A0F9KEB2</accession>
<dbReference type="AlphaFoldDB" id="A0A0F9KEB2"/>
<comment type="caution">
    <text evidence="1">The sequence shown here is derived from an EMBL/GenBank/DDBJ whole genome shotgun (WGS) entry which is preliminary data.</text>
</comment>
<reference evidence="1" key="1">
    <citation type="journal article" date="2015" name="Nature">
        <title>Complex archaea that bridge the gap between prokaryotes and eukaryotes.</title>
        <authorList>
            <person name="Spang A."/>
            <person name="Saw J.H."/>
            <person name="Jorgensen S.L."/>
            <person name="Zaremba-Niedzwiedzka K."/>
            <person name="Martijn J."/>
            <person name="Lind A.E."/>
            <person name="van Eijk R."/>
            <person name="Schleper C."/>
            <person name="Guy L."/>
            <person name="Ettema T.J."/>
        </authorList>
    </citation>
    <scope>NUCLEOTIDE SEQUENCE</scope>
</reference>
<organism evidence="1">
    <name type="scientific">marine sediment metagenome</name>
    <dbReference type="NCBI Taxonomy" id="412755"/>
    <lineage>
        <taxon>unclassified sequences</taxon>
        <taxon>metagenomes</taxon>
        <taxon>ecological metagenomes</taxon>
    </lineage>
</organism>